<feature type="region of interest" description="Disordered" evidence="1">
    <location>
        <begin position="75"/>
        <end position="94"/>
    </location>
</feature>
<feature type="region of interest" description="Disordered" evidence="1">
    <location>
        <begin position="1"/>
        <end position="23"/>
    </location>
</feature>
<protein>
    <submittedName>
        <fullName evidence="2">Uncharacterized protein</fullName>
    </submittedName>
</protein>
<dbReference type="EMBL" id="BGZK01000693">
    <property type="protein sequence ID" value="GBP56451.1"/>
    <property type="molecule type" value="Genomic_DNA"/>
</dbReference>
<accession>A0A4C1WYL8</accession>
<organism evidence="2 3">
    <name type="scientific">Eumeta variegata</name>
    <name type="common">Bagworm moth</name>
    <name type="synonym">Eumeta japonica</name>
    <dbReference type="NCBI Taxonomy" id="151549"/>
    <lineage>
        <taxon>Eukaryota</taxon>
        <taxon>Metazoa</taxon>
        <taxon>Ecdysozoa</taxon>
        <taxon>Arthropoda</taxon>
        <taxon>Hexapoda</taxon>
        <taxon>Insecta</taxon>
        <taxon>Pterygota</taxon>
        <taxon>Neoptera</taxon>
        <taxon>Endopterygota</taxon>
        <taxon>Lepidoptera</taxon>
        <taxon>Glossata</taxon>
        <taxon>Ditrysia</taxon>
        <taxon>Tineoidea</taxon>
        <taxon>Psychidae</taxon>
        <taxon>Oiketicinae</taxon>
        <taxon>Eumeta</taxon>
    </lineage>
</organism>
<keyword evidence="3" id="KW-1185">Reference proteome</keyword>
<name>A0A4C1WYL8_EUMVA</name>
<comment type="caution">
    <text evidence="2">The sequence shown here is derived from an EMBL/GenBank/DDBJ whole genome shotgun (WGS) entry which is preliminary data.</text>
</comment>
<evidence type="ECO:0000256" key="1">
    <source>
        <dbReference type="SAM" id="MobiDB-lite"/>
    </source>
</evidence>
<feature type="compositionally biased region" description="Basic and acidic residues" evidence="1">
    <location>
        <begin position="84"/>
        <end position="94"/>
    </location>
</feature>
<dbReference type="AlphaFoldDB" id="A0A4C1WYL8"/>
<evidence type="ECO:0000313" key="3">
    <source>
        <dbReference type="Proteomes" id="UP000299102"/>
    </source>
</evidence>
<evidence type="ECO:0000313" key="2">
    <source>
        <dbReference type="EMBL" id="GBP56451.1"/>
    </source>
</evidence>
<sequence length="94" mass="10424">MSMMAAVASRPHRPDNSSKSGALGNLRFARAALENRLLTRQSCDVKITSTEDMREDSSRVDVIPTSQRYRPSRCNTDFFSRVSGKPDGKCSSEP</sequence>
<dbReference type="Proteomes" id="UP000299102">
    <property type="component" value="Unassembled WGS sequence"/>
</dbReference>
<proteinExistence type="predicted"/>
<gene>
    <name evidence="2" type="ORF">EVAR_40442_1</name>
</gene>
<reference evidence="2 3" key="1">
    <citation type="journal article" date="2019" name="Commun. Biol.">
        <title>The bagworm genome reveals a unique fibroin gene that provides high tensile strength.</title>
        <authorList>
            <person name="Kono N."/>
            <person name="Nakamura H."/>
            <person name="Ohtoshi R."/>
            <person name="Tomita M."/>
            <person name="Numata K."/>
            <person name="Arakawa K."/>
        </authorList>
    </citation>
    <scope>NUCLEOTIDE SEQUENCE [LARGE SCALE GENOMIC DNA]</scope>
</reference>